<name>A0AAE1W1H5_9LAMI</name>
<gene>
    <name evidence="9" type="ORF">Sango_2623800</name>
</gene>
<dbReference type="SUPFAM" id="SSF64356">
    <property type="entry name" value="SNARE-like"/>
    <property type="match status" value="1"/>
</dbReference>
<keyword evidence="10" id="KW-1185">Reference proteome</keyword>
<dbReference type="GO" id="GO:0005484">
    <property type="term" value="F:SNAP receptor activity"/>
    <property type="evidence" value="ECO:0007669"/>
    <property type="project" value="InterPro"/>
</dbReference>
<evidence type="ECO:0000256" key="3">
    <source>
        <dbReference type="ARBA" id="ARBA00008025"/>
    </source>
</evidence>
<feature type="domain" description="Longin" evidence="8">
    <location>
        <begin position="51"/>
        <end position="179"/>
    </location>
</feature>
<dbReference type="Gene3D" id="3.30.450.50">
    <property type="entry name" value="Longin domain"/>
    <property type="match status" value="1"/>
</dbReference>
<dbReference type="PANTHER" id="PTHR45837">
    <property type="entry name" value="VESICLE-TRAFFICKING PROTEIN SEC22B"/>
    <property type="match status" value="1"/>
</dbReference>
<comment type="subcellular location">
    <subcellularLocation>
        <location evidence="1">Endoplasmic reticulum membrane</location>
        <topology evidence="1">Single-pass type IV membrane protein</topology>
    </subcellularLocation>
    <subcellularLocation>
        <location evidence="2">Golgi apparatus membrane</location>
    </subcellularLocation>
</comment>
<keyword evidence="6 7" id="KW-0472">Membrane</keyword>
<dbReference type="GO" id="GO:0006888">
    <property type="term" value="P:endoplasmic reticulum to Golgi vesicle-mediated transport"/>
    <property type="evidence" value="ECO:0007669"/>
    <property type="project" value="InterPro"/>
</dbReference>
<dbReference type="GO" id="GO:0006890">
    <property type="term" value="P:retrograde vesicle-mediated transport, Golgi to endoplasmic reticulum"/>
    <property type="evidence" value="ECO:0007669"/>
    <property type="project" value="InterPro"/>
</dbReference>
<organism evidence="9 10">
    <name type="scientific">Sesamum angolense</name>
    <dbReference type="NCBI Taxonomy" id="2727404"/>
    <lineage>
        <taxon>Eukaryota</taxon>
        <taxon>Viridiplantae</taxon>
        <taxon>Streptophyta</taxon>
        <taxon>Embryophyta</taxon>
        <taxon>Tracheophyta</taxon>
        <taxon>Spermatophyta</taxon>
        <taxon>Magnoliopsida</taxon>
        <taxon>eudicotyledons</taxon>
        <taxon>Gunneridae</taxon>
        <taxon>Pentapetalae</taxon>
        <taxon>asterids</taxon>
        <taxon>lamiids</taxon>
        <taxon>Lamiales</taxon>
        <taxon>Pedaliaceae</taxon>
        <taxon>Sesamum</taxon>
    </lineage>
</organism>
<dbReference type="SMART" id="SM01270">
    <property type="entry name" value="Longin"/>
    <property type="match status" value="1"/>
</dbReference>
<feature type="transmembrane region" description="Helical" evidence="7">
    <location>
        <begin position="253"/>
        <end position="271"/>
    </location>
</feature>
<reference evidence="9" key="2">
    <citation type="journal article" date="2024" name="Plant">
        <title>Genomic evolution and insights into agronomic trait innovations of Sesamum species.</title>
        <authorList>
            <person name="Miao H."/>
            <person name="Wang L."/>
            <person name="Qu L."/>
            <person name="Liu H."/>
            <person name="Sun Y."/>
            <person name="Le M."/>
            <person name="Wang Q."/>
            <person name="Wei S."/>
            <person name="Zheng Y."/>
            <person name="Lin W."/>
            <person name="Duan Y."/>
            <person name="Cao H."/>
            <person name="Xiong S."/>
            <person name="Wang X."/>
            <person name="Wei L."/>
            <person name="Li C."/>
            <person name="Ma Q."/>
            <person name="Ju M."/>
            <person name="Zhao R."/>
            <person name="Li G."/>
            <person name="Mu C."/>
            <person name="Tian Q."/>
            <person name="Mei H."/>
            <person name="Zhang T."/>
            <person name="Gao T."/>
            <person name="Zhang H."/>
        </authorList>
    </citation>
    <scope>NUCLEOTIDE SEQUENCE</scope>
    <source>
        <strain evidence="9">K16</strain>
    </source>
</reference>
<dbReference type="InterPro" id="IPR011012">
    <property type="entry name" value="Longin-like_dom_sf"/>
</dbReference>
<evidence type="ECO:0000313" key="10">
    <source>
        <dbReference type="Proteomes" id="UP001289374"/>
    </source>
</evidence>
<evidence type="ECO:0000256" key="4">
    <source>
        <dbReference type="ARBA" id="ARBA00022927"/>
    </source>
</evidence>
<evidence type="ECO:0000256" key="1">
    <source>
        <dbReference type="ARBA" id="ARBA00004163"/>
    </source>
</evidence>
<dbReference type="Proteomes" id="UP001289374">
    <property type="component" value="Unassembled WGS sequence"/>
</dbReference>
<keyword evidence="7" id="KW-0812">Transmembrane</keyword>
<dbReference type="GO" id="GO:0005789">
    <property type="term" value="C:endoplasmic reticulum membrane"/>
    <property type="evidence" value="ECO:0007669"/>
    <property type="project" value="UniProtKB-SubCell"/>
</dbReference>
<evidence type="ECO:0000256" key="5">
    <source>
        <dbReference type="ARBA" id="ARBA00023054"/>
    </source>
</evidence>
<dbReference type="AlphaFoldDB" id="A0AAE1W1H5"/>
<protein>
    <submittedName>
        <fullName evidence="9">Vesicle-trafficking protein SEC22b</fullName>
    </submittedName>
</protein>
<keyword evidence="4" id="KW-0653">Protein transport</keyword>
<dbReference type="Pfam" id="PF13774">
    <property type="entry name" value="Longin"/>
    <property type="match status" value="1"/>
</dbReference>
<reference evidence="9" key="1">
    <citation type="submission" date="2020-06" db="EMBL/GenBank/DDBJ databases">
        <authorList>
            <person name="Li T."/>
            <person name="Hu X."/>
            <person name="Zhang T."/>
            <person name="Song X."/>
            <person name="Zhang H."/>
            <person name="Dai N."/>
            <person name="Sheng W."/>
            <person name="Hou X."/>
            <person name="Wei L."/>
        </authorList>
    </citation>
    <scope>NUCLEOTIDE SEQUENCE</scope>
    <source>
        <strain evidence="9">K16</strain>
        <tissue evidence="9">Leaf</tissue>
    </source>
</reference>
<dbReference type="InterPro" id="IPR044565">
    <property type="entry name" value="Sec22"/>
</dbReference>
<comment type="similarity">
    <text evidence="3">Belongs to the synaptobrevin family.</text>
</comment>
<evidence type="ECO:0000256" key="2">
    <source>
        <dbReference type="ARBA" id="ARBA00004394"/>
    </source>
</evidence>
<dbReference type="GO" id="GO:0015031">
    <property type="term" value="P:protein transport"/>
    <property type="evidence" value="ECO:0007669"/>
    <property type="project" value="UniProtKB-KW"/>
</dbReference>
<accession>A0AAE1W1H5</accession>
<keyword evidence="7" id="KW-1133">Transmembrane helix</keyword>
<evidence type="ECO:0000259" key="8">
    <source>
        <dbReference type="PROSITE" id="PS50859"/>
    </source>
</evidence>
<evidence type="ECO:0000256" key="7">
    <source>
        <dbReference type="SAM" id="Phobius"/>
    </source>
</evidence>
<keyword evidence="5" id="KW-0175">Coiled coil</keyword>
<dbReference type="InterPro" id="IPR010908">
    <property type="entry name" value="Longin_dom"/>
</dbReference>
<dbReference type="EMBL" id="JACGWL010000016">
    <property type="protein sequence ID" value="KAK4384998.1"/>
    <property type="molecule type" value="Genomic_DNA"/>
</dbReference>
<proteinExistence type="inferred from homology"/>
<dbReference type="GO" id="GO:0000139">
    <property type="term" value="C:Golgi membrane"/>
    <property type="evidence" value="ECO:0007669"/>
    <property type="project" value="UniProtKB-SubCell"/>
</dbReference>
<dbReference type="PROSITE" id="PS50859">
    <property type="entry name" value="LONGIN"/>
    <property type="match status" value="1"/>
</dbReference>
<dbReference type="CDD" id="cd14824">
    <property type="entry name" value="Longin"/>
    <property type="match status" value="1"/>
</dbReference>
<evidence type="ECO:0000256" key="6">
    <source>
        <dbReference type="ARBA" id="ARBA00023136"/>
    </source>
</evidence>
<comment type="caution">
    <text evidence="9">The sequence shown here is derived from an EMBL/GenBank/DDBJ whole genome shotgun (WGS) entry which is preliminary data.</text>
</comment>
<sequence>MVISSTKTKNEYGITWSPSSLTSLPPSPFCPNAINSPLSFRFSLTCAKFTLLTRNRNDVEAYNSWEVSDGLPLAQGPRYVNEEDADSVSTYKQQGEFLLKEISRGALPSSKMTIFLDHHGFNYMVENGICFMALCDSMYPRKLVFHYLQDLQKLFKKFDVGVTERIMRPYSFIKFDGFIGNIRSKYVDTRTQANLAKLNSDGSQEEDILSESFSQIVKRRRRFADMLRRMSEAHLHASPIWCSKRLEVIALKWIPVGLVLAVTTVLIWTNLLRDDLLFTGS</sequence>
<evidence type="ECO:0000313" key="9">
    <source>
        <dbReference type="EMBL" id="KAK4384998.1"/>
    </source>
</evidence>
<keyword evidence="4" id="KW-0813">Transport</keyword>